<dbReference type="InterPro" id="IPR039420">
    <property type="entry name" value="WalR-like"/>
</dbReference>
<proteinExistence type="predicted"/>
<dbReference type="EMBL" id="SDPM01000001">
    <property type="protein sequence ID" value="RXZ87708.1"/>
    <property type="molecule type" value="Genomic_DNA"/>
</dbReference>
<keyword evidence="1" id="KW-0805">Transcription regulation</keyword>
<comment type="caution">
    <text evidence="6">The sequence shown here is derived from an EMBL/GenBank/DDBJ whole genome shotgun (WGS) entry which is preliminary data.</text>
</comment>
<evidence type="ECO:0000256" key="2">
    <source>
        <dbReference type="ARBA" id="ARBA00023125"/>
    </source>
</evidence>
<reference evidence="6 7" key="1">
    <citation type="submission" date="2019-01" db="EMBL/GenBank/DDBJ databases">
        <title>Agromyces.</title>
        <authorList>
            <person name="Li J."/>
        </authorList>
    </citation>
    <scope>NUCLEOTIDE SEQUENCE [LARGE SCALE GENOMIC DNA]</scope>
    <source>
        <strain evidence="6 7">DSM 23870</strain>
    </source>
</reference>
<gene>
    <name evidence="5" type="ORF">BJ972_002669</name>
    <name evidence="6" type="ORF">ESP50_00420</name>
</gene>
<protein>
    <submittedName>
        <fullName evidence="5">DNA-binding CsgD family transcriptional regulator</fullName>
    </submittedName>
    <submittedName>
        <fullName evidence="6">LuxR family transcriptional regulator</fullName>
    </submittedName>
</protein>
<dbReference type="Proteomes" id="UP000581087">
    <property type="component" value="Unassembled WGS sequence"/>
</dbReference>
<dbReference type="InterPro" id="IPR036388">
    <property type="entry name" value="WH-like_DNA-bd_sf"/>
</dbReference>
<dbReference type="InterPro" id="IPR016032">
    <property type="entry name" value="Sig_transdc_resp-reg_C-effctor"/>
</dbReference>
<dbReference type="SMART" id="SM00421">
    <property type="entry name" value="HTH_LUXR"/>
    <property type="match status" value="1"/>
</dbReference>
<keyword evidence="2 5" id="KW-0238">DNA-binding</keyword>
<sequence>MTLSGALSRFDSIDHVAGYWLAVSPVFTLTHVEVLAAAGIWGDEQQRWVGTDELFEPADGTGSGRVLRAEVRAELMQRFVDPLAVDARTRAIHHDLALRLADDGGDSEIISALFHARRSEAWPVLVDLWGRHGLGLIARADAVAFDAYSRLPLSVLEAYPFLTMASVIFDRAVHEADGPARRAVIEAASARAAGLLSSDLSEWSANAALNVIVGAMISERTRGRTDRAAQIAERVEVEIAERGRSAAGVDAPIAAWSHLQCGLTYLLVSRIDRARLSTAAAHRAARLAGIDGEHIVVNAASQLALIEAVGGSPAEAERWMADAAGRRCHPWFDLPVRAPALVALALLDAERMTTSPSSVSIDDLAGAELEIWPFVQLALARRRIRRGAPIVALSELDAAVARQAMGEQAAVPPLALAVARSEALVALGRHVQALQTIVRAAARAGVDAASHTLLSLPYARAQVYRGGTTRDAAAAILTQPEGFPLVDQVEAQILTMRTALAAGDHAEAERVGREVDLVIVRNRLWWLSANVPLAIGASERDPESLRAVAAAVPYPQPASPDTLSKRERVVLARLVESASIEEIARALVVSPNTVKSQLRSIYRKLGVNSRDGALAEMQRRGLGHG</sequence>
<evidence type="ECO:0000313" key="6">
    <source>
        <dbReference type="EMBL" id="RXZ87708.1"/>
    </source>
</evidence>
<evidence type="ECO:0000259" key="4">
    <source>
        <dbReference type="PROSITE" id="PS50043"/>
    </source>
</evidence>
<evidence type="ECO:0000313" key="5">
    <source>
        <dbReference type="EMBL" id="NYD68150.1"/>
    </source>
</evidence>
<reference evidence="5 8" key="2">
    <citation type="submission" date="2020-07" db="EMBL/GenBank/DDBJ databases">
        <title>Sequencing the genomes of 1000 actinobacteria strains.</title>
        <authorList>
            <person name="Klenk H.-P."/>
        </authorList>
    </citation>
    <scope>NUCLEOTIDE SEQUENCE [LARGE SCALE GENOMIC DNA]</scope>
    <source>
        <strain evidence="5 8">DSM 23870</strain>
    </source>
</reference>
<evidence type="ECO:0000313" key="7">
    <source>
        <dbReference type="Proteomes" id="UP000292686"/>
    </source>
</evidence>
<evidence type="ECO:0000256" key="1">
    <source>
        <dbReference type="ARBA" id="ARBA00023015"/>
    </source>
</evidence>
<dbReference type="GO" id="GO:0003677">
    <property type="term" value="F:DNA binding"/>
    <property type="evidence" value="ECO:0007669"/>
    <property type="project" value="UniProtKB-KW"/>
</dbReference>
<dbReference type="Gene3D" id="1.10.10.10">
    <property type="entry name" value="Winged helix-like DNA-binding domain superfamily/Winged helix DNA-binding domain"/>
    <property type="match status" value="1"/>
</dbReference>
<evidence type="ECO:0000313" key="8">
    <source>
        <dbReference type="Proteomes" id="UP000581087"/>
    </source>
</evidence>
<dbReference type="CDD" id="cd06170">
    <property type="entry name" value="LuxR_C_like"/>
    <property type="match status" value="1"/>
</dbReference>
<dbReference type="PANTHER" id="PTHR43214:SF41">
    <property type="entry name" value="NITRATE_NITRITE RESPONSE REGULATOR PROTEIN NARP"/>
    <property type="match status" value="1"/>
</dbReference>
<dbReference type="InterPro" id="IPR000792">
    <property type="entry name" value="Tscrpt_reg_LuxR_C"/>
</dbReference>
<dbReference type="GO" id="GO:0006355">
    <property type="term" value="P:regulation of DNA-templated transcription"/>
    <property type="evidence" value="ECO:0007669"/>
    <property type="project" value="InterPro"/>
</dbReference>
<dbReference type="PROSITE" id="PS50043">
    <property type="entry name" value="HTH_LUXR_2"/>
    <property type="match status" value="1"/>
</dbReference>
<evidence type="ECO:0000256" key="3">
    <source>
        <dbReference type="ARBA" id="ARBA00023163"/>
    </source>
</evidence>
<keyword evidence="3" id="KW-0804">Transcription</keyword>
<dbReference type="SUPFAM" id="SSF46894">
    <property type="entry name" value="C-terminal effector domain of the bipartite response regulators"/>
    <property type="match status" value="1"/>
</dbReference>
<dbReference type="PRINTS" id="PR00038">
    <property type="entry name" value="HTHLUXR"/>
</dbReference>
<dbReference type="PANTHER" id="PTHR43214">
    <property type="entry name" value="TWO-COMPONENT RESPONSE REGULATOR"/>
    <property type="match status" value="1"/>
</dbReference>
<accession>A0A4Q2M6Z0</accession>
<dbReference type="EMBL" id="JACCBI010000001">
    <property type="protein sequence ID" value="NYD68150.1"/>
    <property type="molecule type" value="Genomic_DNA"/>
</dbReference>
<keyword evidence="7" id="KW-1185">Reference proteome</keyword>
<organism evidence="6 7">
    <name type="scientific">Agromyces atrinae</name>
    <dbReference type="NCBI Taxonomy" id="592376"/>
    <lineage>
        <taxon>Bacteria</taxon>
        <taxon>Bacillati</taxon>
        <taxon>Actinomycetota</taxon>
        <taxon>Actinomycetes</taxon>
        <taxon>Micrococcales</taxon>
        <taxon>Microbacteriaceae</taxon>
        <taxon>Agromyces</taxon>
    </lineage>
</organism>
<dbReference type="Proteomes" id="UP000292686">
    <property type="component" value="Unassembled WGS sequence"/>
</dbReference>
<name>A0A4Q2M6Z0_9MICO</name>
<dbReference type="Pfam" id="PF00196">
    <property type="entry name" value="GerE"/>
    <property type="match status" value="1"/>
</dbReference>
<dbReference type="RefSeq" id="WP_129171973.1">
    <property type="nucleotide sequence ID" value="NZ_JACCBI010000001.1"/>
</dbReference>
<feature type="domain" description="HTH luxR-type" evidence="4">
    <location>
        <begin position="556"/>
        <end position="621"/>
    </location>
</feature>
<dbReference type="OrthoDB" id="134985at2"/>
<dbReference type="AlphaFoldDB" id="A0A4Q2M6Z0"/>